<evidence type="ECO:0000313" key="1">
    <source>
        <dbReference type="EMBL" id="OLP74440.1"/>
    </source>
</evidence>
<accession>A0A1Q9BV20</accession>
<proteinExistence type="predicted"/>
<gene>
    <name evidence="1" type="ORF">AK812_SmicGene46020</name>
</gene>
<dbReference type="AlphaFoldDB" id="A0A1Q9BV20"/>
<reference evidence="1 2" key="1">
    <citation type="submission" date="2016-02" db="EMBL/GenBank/DDBJ databases">
        <title>Genome analysis of coral dinoflagellate symbionts highlights evolutionary adaptations to a symbiotic lifestyle.</title>
        <authorList>
            <person name="Aranda M."/>
            <person name="Li Y."/>
            <person name="Liew Y.J."/>
            <person name="Baumgarten S."/>
            <person name="Simakov O."/>
            <person name="Wilson M."/>
            <person name="Piel J."/>
            <person name="Ashoor H."/>
            <person name="Bougouffa S."/>
            <person name="Bajic V.B."/>
            <person name="Ryu T."/>
            <person name="Ravasi T."/>
            <person name="Bayer T."/>
            <person name="Micklem G."/>
            <person name="Kim H."/>
            <person name="Bhak J."/>
            <person name="Lajeunesse T.C."/>
            <person name="Voolstra C.R."/>
        </authorList>
    </citation>
    <scope>NUCLEOTIDE SEQUENCE [LARGE SCALE GENOMIC DNA]</scope>
    <source>
        <strain evidence="1 2">CCMP2467</strain>
    </source>
</reference>
<evidence type="ECO:0000313" key="2">
    <source>
        <dbReference type="Proteomes" id="UP000186817"/>
    </source>
</evidence>
<protein>
    <submittedName>
        <fullName evidence="1">Uncharacterized protein</fullName>
    </submittedName>
</protein>
<organism evidence="1 2">
    <name type="scientific">Symbiodinium microadriaticum</name>
    <name type="common">Dinoflagellate</name>
    <name type="synonym">Zooxanthella microadriatica</name>
    <dbReference type="NCBI Taxonomy" id="2951"/>
    <lineage>
        <taxon>Eukaryota</taxon>
        <taxon>Sar</taxon>
        <taxon>Alveolata</taxon>
        <taxon>Dinophyceae</taxon>
        <taxon>Suessiales</taxon>
        <taxon>Symbiodiniaceae</taxon>
        <taxon>Symbiodinium</taxon>
    </lineage>
</organism>
<dbReference type="EMBL" id="LSRX01003727">
    <property type="protein sequence ID" value="OLP74440.1"/>
    <property type="molecule type" value="Genomic_DNA"/>
</dbReference>
<sequence>MDENMVSSVTVFHNTGIAKIRTDDRRLLTLELLPPLARSEALHAERVEASLRLGLSRLFGEASREGLEDATVVEERQKRWLSSPALLFFLLLLRSSPGWLFAGEGALLLKLESSLAEHLRSSDGEGARTLLLLRPLAF</sequence>
<keyword evidence="2" id="KW-1185">Reference proteome</keyword>
<dbReference type="Proteomes" id="UP000186817">
    <property type="component" value="Unassembled WGS sequence"/>
</dbReference>
<comment type="caution">
    <text evidence="1">The sequence shown here is derived from an EMBL/GenBank/DDBJ whole genome shotgun (WGS) entry which is preliminary data.</text>
</comment>
<name>A0A1Q9BV20_SYMMI</name>